<keyword evidence="3" id="KW-1185">Reference proteome</keyword>
<evidence type="ECO:0000259" key="1">
    <source>
        <dbReference type="SMART" id="SM00849"/>
    </source>
</evidence>
<proteinExistence type="predicted"/>
<dbReference type="RefSeq" id="WP_067647006.1">
    <property type="nucleotide sequence ID" value="NZ_CP015249.1"/>
</dbReference>
<accession>A0A160DUF3</accession>
<evidence type="ECO:0000313" key="2">
    <source>
        <dbReference type="EMBL" id="ANB18085.1"/>
    </source>
</evidence>
<dbReference type="SMART" id="SM00849">
    <property type="entry name" value="Lactamase_B"/>
    <property type="match status" value="1"/>
</dbReference>
<dbReference type="PATRIC" id="fig|1300342.3.peg.2018"/>
<feature type="domain" description="Metallo-beta-lactamase" evidence="1">
    <location>
        <begin position="20"/>
        <end position="225"/>
    </location>
</feature>
<dbReference type="AlphaFoldDB" id="A0A160DUF3"/>
<dbReference type="InterPro" id="IPR001279">
    <property type="entry name" value="Metallo-B-lactamas"/>
</dbReference>
<organism evidence="2 3">
    <name type="scientific">Dokdonella koreensis DS-123</name>
    <dbReference type="NCBI Taxonomy" id="1300342"/>
    <lineage>
        <taxon>Bacteria</taxon>
        <taxon>Pseudomonadati</taxon>
        <taxon>Pseudomonadota</taxon>
        <taxon>Gammaproteobacteria</taxon>
        <taxon>Lysobacterales</taxon>
        <taxon>Rhodanobacteraceae</taxon>
        <taxon>Dokdonella</taxon>
    </lineage>
</organism>
<evidence type="ECO:0000313" key="3">
    <source>
        <dbReference type="Proteomes" id="UP000076830"/>
    </source>
</evidence>
<reference evidence="2 3" key="1">
    <citation type="submission" date="2016-04" db="EMBL/GenBank/DDBJ databases">
        <title>Complete genome sequence of Dokdonella koreensis DS-123T.</title>
        <authorList>
            <person name="Kim J.F."/>
            <person name="Lee H."/>
            <person name="Kwak M.-J."/>
        </authorList>
    </citation>
    <scope>NUCLEOTIDE SEQUENCE [LARGE SCALE GENOMIC DNA]</scope>
    <source>
        <strain evidence="2 3">DS-123</strain>
    </source>
</reference>
<dbReference type="CDD" id="cd07726">
    <property type="entry name" value="ST1585-like_MBL-fold"/>
    <property type="match status" value="1"/>
</dbReference>
<dbReference type="STRING" id="1300342.I596_2066"/>
<gene>
    <name evidence="2" type="ORF">I596_2066</name>
</gene>
<dbReference type="Pfam" id="PF00753">
    <property type="entry name" value="Lactamase_B"/>
    <property type="match status" value="1"/>
</dbReference>
<dbReference type="PANTHER" id="PTHR42951:SF22">
    <property type="entry name" value="METALLO BETA-LACTAMASE SUPERFAMILY LIPOPROTEIN"/>
    <property type="match status" value="1"/>
</dbReference>
<sequence>MTDFDHGISAIDTGFCRPRFDASHLIVEAGRAAFVDTGTNASVPALLDALAAKGLTPADVDWVILTHVHLDHAGGAGALLERLPGARLAVHPRGARHMIDPAKLVAGAAAVYGEDEVRRTYGDLVPVPPERVVEAGDGHQVDLAGRPLLCLDTPGHAYHHLCVWDARSRAFFTGDTFGLSYREFDSPRGALIVPTTTPVQFDPEALKASIRRLLAYRPAAMYLTHYSRVEDIERLGRDLIEQIDAMVAIAGRHANAADRHARIVEDLAALYLSRAVAHGSPLAEGPMRALLAMDLELNAQGLEVWLDRQKAAAGA</sequence>
<dbReference type="InterPro" id="IPR037482">
    <property type="entry name" value="ST1585_MBL-fold"/>
</dbReference>
<protein>
    <submittedName>
        <fullName evidence="2">Beta-lactamase</fullName>
    </submittedName>
</protein>
<name>A0A160DUF3_9GAMM</name>
<dbReference type="KEGG" id="dko:I596_2066"/>
<dbReference type="SUPFAM" id="SSF56281">
    <property type="entry name" value="Metallo-hydrolase/oxidoreductase"/>
    <property type="match status" value="1"/>
</dbReference>
<dbReference type="Proteomes" id="UP000076830">
    <property type="component" value="Chromosome"/>
</dbReference>
<dbReference type="EMBL" id="CP015249">
    <property type="protein sequence ID" value="ANB18085.1"/>
    <property type="molecule type" value="Genomic_DNA"/>
</dbReference>
<dbReference type="OrthoDB" id="9802991at2"/>
<dbReference type="PANTHER" id="PTHR42951">
    <property type="entry name" value="METALLO-BETA-LACTAMASE DOMAIN-CONTAINING"/>
    <property type="match status" value="1"/>
</dbReference>
<dbReference type="InterPro" id="IPR036866">
    <property type="entry name" value="RibonucZ/Hydroxyglut_hydro"/>
</dbReference>
<dbReference type="Gene3D" id="3.60.15.10">
    <property type="entry name" value="Ribonuclease Z/Hydroxyacylglutathione hydrolase-like"/>
    <property type="match status" value="1"/>
</dbReference>
<dbReference type="InterPro" id="IPR050855">
    <property type="entry name" value="NDM-1-like"/>
</dbReference>